<evidence type="ECO:0000313" key="6">
    <source>
        <dbReference type="EMBL" id="KAK2658733.1"/>
    </source>
</evidence>
<keyword evidence="4" id="KW-1133">Transmembrane helix</keyword>
<keyword evidence="3 4" id="KW-0472">Membrane</keyword>
<evidence type="ECO:0000259" key="5">
    <source>
        <dbReference type="PROSITE" id="PS50859"/>
    </source>
</evidence>
<evidence type="ECO:0000256" key="4">
    <source>
        <dbReference type="SAM" id="Phobius"/>
    </source>
</evidence>
<feature type="domain" description="Longin" evidence="5">
    <location>
        <begin position="30"/>
        <end position="144"/>
    </location>
</feature>
<dbReference type="PANTHER" id="PTHR47461:SF3">
    <property type="entry name" value="PHYTOLONGIN PHYL2.2"/>
    <property type="match status" value="1"/>
</dbReference>
<comment type="caution">
    <text evidence="6">The sequence shown here is derived from an EMBL/GenBank/DDBJ whole genome shotgun (WGS) entry which is preliminary data.</text>
</comment>
<name>A0AAD9XGS2_9ROSI</name>
<dbReference type="InterPro" id="IPR044783">
    <property type="entry name" value="PHYL"/>
</dbReference>
<keyword evidence="4" id="KW-0812">Transmembrane</keyword>
<comment type="similarity">
    <text evidence="2">Belongs to the synaptobrevin family.</text>
</comment>
<accession>A0AAD9XGS2</accession>
<dbReference type="CDD" id="cd14824">
    <property type="entry name" value="Longin"/>
    <property type="match status" value="1"/>
</dbReference>
<evidence type="ECO:0000256" key="1">
    <source>
        <dbReference type="ARBA" id="ARBA00004370"/>
    </source>
</evidence>
<dbReference type="PANTHER" id="PTHR47461">
    <property type="entry name" value="PHYTOLONGIN PHYL1.2"/>
    <property type="match status" value="1"/>
</dbReference>
<dbReference type="PROSITE" id="PS50859">
    <property type="entry name" value="LONGIN"/>
    <property type="match status" value="1"/>
</dbReference>
<dbReference type="Proteomes" id="UP001280121">
    <property type="component" value="Unassembled WGS sequence"/>
</dbReference>
<comment type="subcellular location">
    <subcellularLocation>
        <location evidence="1">Membrane</location>
    </subcellularLocation>
</comment>
<dbReference type="Gene3D" id="3.30.450.50">
    <property type="entry name" value="Longin domain"/>
    <property type="match status" value="1"/>
</dbReference>
<organism evidence="6 7">
    <name type="scientific">Dipteronia dyeriana</name>
    <dbReference type="NCBI Taxonomy" id="168575"/>
    <lineage>
        <taxon>Eukaryota</taxon>
        <taxon>Viridiplantae</taxon>
        <taxon>Streptophyta</taxon>
        <taxon>Embryophyta</taxon>
        <taxon>Tracheophyta</taxon>
        <taxon>Spermatophyta</taxon>
        <taxon>Magnoliopsida</taxon>
        <taxon>eudicotyledons</taxon>
        <taxon>Gunneridae</taxon>
        <taxon>Pentapetalae</taxon>
        <taxon>rosids</taxon>
        <taxon>malvids</taxon>
        <taxon>Sapindales</taxon>
        <taxon>Sapindaceae</taxon>
        <taxon>Hippocastanoideae</taxon>
        <taxon>Acereae</taxon>
        <taxon>Dipteronia</taxon>
    </lineage>
</organism>
<feature type="transmembrane region" description="Helical" evidence="4">
    <location>
        <begin position="252"/>
        <end position="274"/>
    </location>
</feature>
<dbReference type="AlphaFoldDB" id="A0AAD9XGS2"/>
<dbReference type="GO" id="GO:0016020">
    <property type="term" value="C:membrane"/>
    <property type="evidence" value="ECO:0007669"/>
    <property type="project" value="UniProtKB-SubCell"/>
</dbReference>
<dbReference type="EMBL" id="JANJYI010000002">
    <property type="protein sequence ID" value="KAK2658733.1"/>
    <property type="molecule type" value="Genomic_DNA"/>
</dbReference>
<dbReference type="InterPro" id="IPR010908">
    <property type="entry name" value="Longin_dom"/>
</dbReference>
<keyword evidence="7" id="KW-1185">Reference proteome</keyword>
<evidence type="ECO:0000256" key="3">
    <source>
        <dbReference type="ARBA" id="ARBA00023136"/>
    </source>
</evidence>
<sequence>MFFSLKFESLISLERERKKNKNSMISNPNLIYYACIAGGSVILGEYLSKEHEFAENLAQQCIDKTPPNHSMFSHTVCNRTYTFLIDDPFTYFSIFDENLEKSESLWFLNRVKSAFEEMVESGSISDVESVFAPGCFQAKFVSVLGEMMCLDLELLNSLRSSEALLKDGRTWSVDSAKGGRMAMAPLLGQQQGEGLKKKKKRSAGGEKEALNGDVREINVENKLDVCCDDVVMQKNVLYAGERQKAKQMWKKHVWIVLVLDLVVCAVLFGIWLWVCRGFQCIDR</sequence>
<gene>
    <name evidence="6" type="ORF">Ddye_005266</name>
</gene>
<dbReference type="SUPFAM" id="SSF64356">
    <property type="entry name" value="SNARE-like"/>
    <property type="match status" value="1"/>
</dbReference>
<dbReference type="InterPro" id="IPR011012">
    <property type="entry name" value="Longin-like_dom_sf"/>
</dbReference>
<evidence type="ECO:0000256" key="2">
    <source>
        <dbReference type="ARBA" id="ARBA00008025"/>
    </source>
</evidence>
<proteinExistence type="inferred from homology"/>
<dbReference type="SMART" id="SM01270">
    <property type="entry name" value="Longin"/>
    <property type="match status" value="1"/>
</dbReference>
<protein>
    <recommendedName>
        <fullName evidence="5">Longin domain-containing protein</fullName>
    </recommendedName>
</protein>
<evidence type="ECO:0000313" key="7">
    <source>
        <dbReference type="Proteomes" id="UP001280121"/>
    </source>
</evidence>
<reference evidence="6" key="1">
    <citation type="journal article" date="2023" name="Plant J.">
        <title>Genome sequences and population genomics provide insights into the demographic history, inbreeding, and mutation load of two 'living fossil' tree species of Dipteronia.</title>
        <authorList>
            <person name="Feng Y."/>
            <person name="Comes H.P."/>
            <person name="Chen J."/>
            <person name="Zhu S."/>
            <person name="Lu R."/>
            <person name="Zhang X."/>
            <person name="Li P."/>
            <person name="Qiu J."/>
            <person name="Olsen K.M."/>
            <person name="Qiu Y."/>
        </authorList>
    </citation>
    <scope>NUCLEOTIDE SEQUENCE</scope>
    <source>
        <strain evidence="6">KIB01</strain>
    </source>
</reference>